<name>A0A559K9Y3_9BACL</name>
<keyword evidence="2" id="KW-1185">Reference proteome</keyword>
<organism evidence="1 2">
    <name type="scientific">Paenibacillus cremeus</name>
    <dbReference type="NCBI Taxonomy" id="2163881"/>
    <lineage>
        <taxon>Bacteria</taxon>
        <taxon>Bacillati</taxon>
        <taxon>Bacillota</taxon>
        <taxon>Bacilli</taxon>
        <taxon>Bacillales</taxon>
        <taxon>Paenibacillaceae</taxon>
        <taxon>Paenibacillus</taxon>
    </lineage>
</organism>
<dbReference type="InterPro" id="IPR029052">
    <property type="entry name" value="Metallo-depent_PP-like"/>
</dbReference>
<dbReference type="EMBL" id="VNJI01000019">
    <property type="protein sequence ID" value="TVY08903.1"/>
    <property type="molecule type" value="Genomic_DNA"/>
</dbReference>
<sequence>MFLGSEQYKQSDPANNEDACLSPAQLSWLQEKLQESAAAHNPMFVFLHQPFQGTVSGSTERGVVQLTELKQL</sequence>
<evidence type="ECO:0000313" key="2">
    <source>
        <dbReference type="Proteomes" id="UP000317036"/>
    </source>
</evidence>
<dbReference type="Proteomes" id="UP000317036">
    <property type="component" value="Unassembled WGS sequence"/>
</dbReference>
<dbReference type="AlphaFoldDB" id="A0A559K9Y3"/>
<reference evidence="1 2" key="1">
    <citation type="submission" date="2019-07" db="EMBL/GenBank/DDBJ databases">
        <authorList>
            <person name="Kim J."/>
        </authorList>
    </citation>
    <scope>NUCLEOTIDE SEQUENCE [LARGE SCALE GENOMIC DNA]</scope>
    <source>
        <strain evidence="1 2">JC52</strain>
    </source>
</reference>
<dbReference type="OrthoDB" id="1645838at2"/>
<dbReference type="SUPFAM" id="SSF56300">
    <property type="entry name" value="Metallo-dependent phosphatases"/>
    <property type="match status" value="1"/>
</dbReference>
<protein>
    <submittedName>
        <fullName evidence="1">Uncharacterized protein</fullName>
    </submittedName>
</protein>
<comment type="caution">
    <text evidence="1">The sequence shown here is derived from an EMBL/GenBank/DDBJ whole genome shotgun (WGS) entry which is preliminary data.</text>
</comment>
<gene>
    <name evidence="1" type="ORF">FPZ49_16670</name>
</gene>
<proteinExistence type="predicted"/>
<evidence type="ECO:0000313" key="1">
    <source>
        <dbReference type="EMBL" id="TVY08903.1"/>
    </source>
</evidence>
<dbReference type="RefSeq" id="WP_144848759.1">
    <property type="nucleotide sequence ID" value="NZ_VNJI01000019.1"/>
</dbReference>
<accession>A0A559K9Y3</accession>
<dbReference type="InterPro" id="IPR042281">
    <property type="entry name" value="GpdQ_beta-strand"/>
</dbReference>
<dbReference type="Gene3D" id="3.30.750.180">
    <property type="entry name" value="GpdQ, beta-strand dimerisation domain"/>
    <property type="match status" value="1"/>
</dbReference>